<reference evidence="2 3" key="1">
    <citation type="submission" date="2019-10" db="EMBL/GenBank/DDBJ databases">
        <authorList>
            <person name="Karimi E."/>
        </authorList>
    </citation>
    <scope>NUCLEOTIDE SEQUENCE [LARGE SCALE GENOMIC DNA]</scope>
    <source>
        <strain evidence="2">Aeromonas sp. 8C</strain>
    </source>
</reference>
<organism evidence="2 3">
    <name type="scientific">Aeromonas veronii</name>
    <dbReference type="NCBI Taxonomy" id="654"/>
    <lineage>
        <taxon>Bacteria</taxon>
        <taxon>Pseudomonadati</taxon>
        <taxon>Pseudomonadota</taxon>
        <taxon>Gammaproteobacteria</taxon>
        <taxon>Aeromonadales</taxon>
        <taxon>Aeromonadaceae</taxon>
        <taxon>Aeromonas</taxon>
    </lineage>
</organism>
<keyword evidence="1" id="KW-0812">Transmembrane</keyword>
<dbReference type="EMBL" id="CABWLC010000021">
    <property type="protein sequence ID" value="VXA89188.1"/>
    <property type="molecule type" value="Genomic_DNA"/>
</dbReference>
<proteinExistence type="predicted"/>
<feature type="transmembrane region" description="Helical" evidence="1">
    <location>
        <begin position="26"/>
        <end position="48"/>
    </location>
</feature>
<protein>
    <submittedName>
        <fullName evidence="2">Uncharacterized protein</fullName>
    </submittedName>
</protein>
<dbReference type="Proteomes" id="UP000439123">
    <property type="component" value="Unassembled WGS sequence"/>
</dbReference>
<dbReference type="AlphaFoldDB" id="A0A653LED9"/>
<evidence type="ECO:0000256" key="1">
    <source>
        <dbReference type="SAM" id="Phobius"/>
    </source>
</evidence>
<evidence type="ECO:0000313" key="2">
    <source>
        <dbReference type="EMBL" id="VXA89188.1"/>
    </source>
</evidence>
<name>A0A653LED9_AERVE</name>
<accession>A0A653LED9</accession>
<gene>
    <name evidence="2" type="ORF">AERO8C_80106</name>
</gene>
<keyword evidence="1" id="KW-1133">Transmembrane helix</keyword>
<evidence type="ECO:0000313" key="3">
    <source>
        <dbReference type="Proteomes" id="UP000439123"/>
    </source>
</evidence>
<keyword evidence="1" id="KW-0472">Membrane</keyword>
<sequence>MRTVESATQLIMQGAPPSWMAGPSLLAGWIALFQVGNLVLAMVFTPIVGSPHPNPLPKGEGISTCHSVAEAVTLSYHAIPRALSMAAISAPFSHSLP</sequence>